<feature type="transmembrane region" description="Helical" evidence="11">
    <location>
        <begin position="72"/>
        <end position="90"/>
    </location>
</feature>
<comment type="caution">
    <text evidence="11">Lacks conserved residue(s) required for the propagation of feature annotation.</text>
</comment>
<keyword evidence="7 11" id="KW-1133">Transmembrane helix</keyword>
<comment type="catalytic activity">
    <reaction evidence="11">
        <text>a very-long-chain acyl-CoA + malonyl-CoA + H(+) = a very-long-chain 3-oxoacyl-CoA + CO2 + CoA</text>
        <dbReference type="Rhea" id="RHEA:32727"/>
        <dbReference type="ChEBI" id="CHEBI:15378"/>
        <dbReference type="ChEBI" id="CHEBI:16526"/>
        <dbReference type="ChEBI" id="CHEBI:57287"/>
        <dbReference type="ChEBI" id="CHEBI:57384"/>
        <dbReference type="ChEBI" id="CHEBI:90725"/>
        <dbReference type="ChEBI" id="CHEBI:90736"/>
        <dbReference type="EC" id="2.3.1.199"/>
    </reaction>
</comment>
<dbReference type="GO" id="GO:0009922">
    <property type="term" value="F:fatty acid elongase activity"/>
    <property type="evidence" value="ECO:0007669"/>
    <property type="project" value="UniProtKB-EC"/>
</dbReference>
<evidence type="ECO:0000256" key="4">
    <source>
        <dbReference type="ARBA" id="ARBA00022679"/>
    </source>
</evidence>
<dbReference type="EC" id="2.3.1.199" evidence="11"/>
<dbReference type="GO" id="GO:0034625">
    <property type="term" value="P:fatty acid elongation, monounsaturated fatty acid"/>
    <property type="evidence" value="ECO:0007669"/>
    <property type="project" value="TreeGrafter"/>
</dbReference>
<evidence type="ECO:0000256" key="3">
    <source>
        <dbReference type="ARBA" id="ARBA00022516"/>
    </source>
</evidence>
<dbReference type="GO" id="GO:0005789">
    <property type="term" value="C:endoplasmic reticulum membrane"/>
    <property type="evidence" value="ECO:0007669"/>
    <property type="project" value="TreeGrafter"/>
</dbReference>
<keyword evidence="3 11" id="KW-0444">Lipid biosynthesis</keyword>
<evidence type="ECO:0000256" key="5">
    <source>
        <dbReference type="ARBA" id="ARBA00022692"/>
    </source>
</evidence>
<dbReference type="GO" id="GO:0019367">
    <property type="term" value="P:fatty acid elongation, saturated fatty acid"/>
    <property type="evidence" value="ECO:0007669"/>
    <property type="project" value="TreeGrafter"/>
</dbReference>
<evidence type="ECO:0000256" key="10">
    <source>
        <dbReference type="ARBA" id="ARBA00023160"/>
    </source>
</evidence>
<dbReference type="WBParaSite" id="PDA_v2.g23868.t1">
    <property type="protein sequence ID" value="PDA_v2.g23868.t1"/>
    <property type="gene ID" value="PDA_v2.g23868"/>
</dbReference>
<name>A0A914PZM6_9BILA</name>
<comment type="similarity">
    <text evidence="11">Belongs to the ELO family.</text>
</comment>
<keyword evidence="6 11" id="KW-0276">Fatty acid metabolism</keyword>
<evidence type="ECO:0000313" key="13">
    <source>
        <dbReference type="WBParaSite" id="PDA_v2.g23868.t1"/>
    </source>
</evidence>
<reference evidence="13" key="1">
    <citation type="submission" date="2022-11" db="UniProtKB">
        <authorList>
            <consortium name="WormBaseParasite"/>
        </authorList>
    </citation>
    <scope>IDENTIFICATION</scope>
</reference>
<protein>
    <recommendedName>
        <fullName evidence="11">Elongation of very long chain fatty acids protein</fullName>
        <ecNumber evidence="11">2.3.1.199</ecNumber>
    </recommendedName>
    <alternativeName>
        <fullName evidence="11">Very-long-chain 3-oxoacyl-CoA synthase</fullName>
    </alternativeName>
</protein>
<keyword evidence="5 11" id="KW-0812">Transmembrane</keyword>
<evidence type="ECO:0000256" key="1">
    <source>
        <dbReference type="ARBA" id="ARBA00004141"/>
    </source>
</evidence>
<dbReference type="GO" id="GO:0030148">
    <property type="term" value="P:sphingolipid biosynthetic process"/>
    <property type="evidence" value="ECO:0007669"/>
    <property type="project" value="TreeGrafter"/>
</dbReference>
<keyword evidence="8 11" id="KW-0443">Lipid metabolism</keyword>
<comment type="pathway">
    <text evidence="2">Lipid metabolism; fatty acid biosynthesis.</text>
</comment>
<keyword evidence="9 11" id="KW-0472">Membrane</keyword>
<keyword evidence="4 11" id="KW-0808">Transferase</keyword>
<dbReference type="GO" id="GO:0034626">
    <property type="term" value="P:fatty acid elongation, polyunsaturated fatty acid"/>
    <property type="evidence" value="ECO:0007669"/>
    <property type="project" value="TreeGrafter"/>
</dbReference>
<keyword evidence="12" id="KW-1185">Reference proteome</keyword>
<evidence type="ECO:0000256" key="8">
    <source>
        <dbReference type="ARBA" id="ARBA00023098"/>
    </source>
</evidence>
<accession>A0A914PZM6</accession>
<dbReference type="Pfam" id="PF01151">
    <property type="entry name" value="ELO"/>
    <property type="match status" value="1"/>
</dbReference>
<evidence type="ECO:0000256" key="11">
    <source>
        <dbReference type="RuleBase" id="RU361115"/>
    </source>
</evidence>
<dbReference type="GO" id="GO:0042761">
    <property type="term" value="P:very long-chain fatty acid biosynthetic process"/>
    <property type="evidence" value="ECO:0007669"/>
    <property type="project" value="TreeGrafter"/>
</dbReference>
<dbReference type="PANTHER" id="PTHR11157">
    <property type="entry name" value="FATTY ACID ACYL TRANSFERASE-RELATED"/>
    <property type="match status" value="1"/>
</dbReference>
<evidence type="ECO:0000256" key="9">
    <source>
        <dbReference type="ARBA" id="ARBA00023136"/>
    </source>
</evidence>
<proteinExistence type="inferred from homology"/>
<sequence length="103" mass="11857">MATMMNAIVHSIMYSYFALATVSTSVRKYSKFVTIAQLLQFIIGCYGILYARGRINRGEFCETDANQLPFHMFIYASFLTIFAHFFYTSFTKSRASSGKRKMK</sequence>
<evidence type="ECO:0000256" key="2">
    <source>
        <dbReference type="ARBA" id="ARBA00005194"/>
    </source>
</evidence>
<evidence type="ECO:0000256" key="7">
    <source>
        <dbReference type="ARBA" id="ARBA00022989"/>
    </source>
</evidence>
<dbReference type="AlphaFoldDB" id="A0A914PZM6"/>
<evidence type="ECO:0000256" key="6">
    <source>
        <dbReference type="ARBA" id="ARBA00022832"/>
    </source>
</evidence>
<feature type="transmembrane region" description="Helical" evidence="11">
    <location>
        <begin position="32"/>
        <end position="51"/>
    </location>
</feature>
<dbReference type="Proteomes" id="UP000887578">
    <property type="component" value="Unplaced"/>
</dbReference>
<feature type="transmembrane region" description="Helical" evidence="11">
    <location>
        <begin position="7"/>
        <end position="26"/>
    </location>
</feature>
<dbReference type="PANTHER" id="PTHR11157:SF17">
    <property type="entry name" value="ELONGATION OF VERY LONG CHAIN FATTY ACIDS PROTEIN 6"/>
    <property type="match status" value="1"/>
</dbReference>
<organism evidence="12 13">
    <name type="scientific">Panagrolaimus davidi</name>
    <dbReference type="NCBI Taxonomy" id="227884"/>
    <lineage>
        <taxon>Eukaryota</taxon>
        <taxon>Metazoa</taxon>
        <taxon>Ecdysozoa</taxon>
        <taxon>Nematoda</taxon>
        <taxon>Chromadorea</taxon>
        <taxon>Rhabditida</taxon>
        <taxon>Tylenchina</taxon>
        <taxon>Panagrolaimomorpha</taxon>
        <taxon>Panagrolaimoidea</taxon>
        <taxon>Panagrolaimidae</taxon>
        <taxon>Panagrolaimus</taxon>
    </lineage>
</organism>
<comment type="subcellular location">
    <subcellularLocation>
        <location evidence="1">Membrane</location>
        <topology evidence="1">Multi-pass membrane protein</topology>
    </subcellularLocation>
</comment>
<evidence type="ECO:0000313" key="12">
    <source>
        <dbReference type="Proteomes" id="UP000887578"/>
    </source>
</evidence>
<dbReference type="InterPro" id="IPR002076">
    <property type="entry name" value="ELO_fam"/>
</dbReference>
<keyword evidence="10 11" id="KW-0275">Fatty acid biosynthesis</keyword>